<protein>
    <submittedName>
        <fullName evidence="2">Conserved repeat domain protein</fullName>
    </submittedName>
</protein>
<gene>
    <name evidence="2" type="ORF">XE07_2223</name>
</gene>
<feature type="domain" description="DUF11" evidence="1">
    <location>
        <begin position="2"/>
        <end position="83"/>
    </location>
</feature>
<evidence type="ECO:0000313" key="2">
    <source>
        <dbReference type="EMBL" id="KUK94173.1"/>
    </source>
</evidence>
<organism evidence="2 3">
    <name type="scientific">Methanothrix harundinacea</name>
    <dbReference type="NCBI Taxonomy" id="301375"/>
    <lineage>
        <taxon>Archaea</taxon>
        <taxon>Methanobacteriati</taxon>
        <taxon>Methanobacteriota</taxon>
        <taxon>Stenosarchaea group</taxon>
        <taxon>Methanomicrobia</taxon>
        <taxon>Methanotrichales</taxon>
        <taxon>Methanotrichaceae</taxon>
        <taxon>Methanothrix</taxon>
    </lineage>
</organism>
<dbReference type="InterPro" id="IPR047589">
    <property type="entry name" value="DUF11_rpt"/>
</dbReference>
<dbReference type="PATRIC" id="fig|301375.6.peg.643"/>
<evidence type="ECO:0000313" key="3">
    <source>
        <dbReference type="Proteomes" id="UP000053961"/>
    </source>
</evidence>
<accession>A0A101IFE7</accession>
<reference evidence="3" key="1">
    <citation type="journal article" date="2015" name="MBio">
        <title>Genome-Resolved Metagenomic Analysis Reveals Roles for Candidate Phyla and Other Microbial Community Members in Biogeochemical Transformations in Oil Reservoirs.</title>
        <authorList>
            <person name="Hu P."/>
            <person name="Tom L."/>
            <person name="Singh A."/>
            <person name="Thomas B.C."/>
            <person name="Baker B.J."/>
            <person name="Piceno Y.M."/>
            <person name="Andersen G.L."/>
            <person name="Banfield J.F."/>
        </authorList>
    </citation>
    <scope>NUCLEOTIDE SEQUENCE [LARGE SCALE GENOMIC DNA]</scope>
</reference>
<dbReference type="InterPro" id="IPR001434">
    <property type="entry name" value="OmcB-like_DUF11"/>
</dbReference>
<name>A0A101IFE7_9EURY</name>
<dbReference type="EMBL" id="LGHB01000058">
    <property type="protein sequence ID" value="KUK94173.1"/>
    <property type="molecule type" value="Genomic_DNA"/>
</dbReference>
<evidence type="ECO:0000259" key="1">
    <source>
        <dbReference type="Pfam" id="PF01345"/>
    </source>
</evidence>
<proteinExistence type="predicted"/>
<dbReference type="Pfam" id="PF01345">
    <property type="entry name" value="DUF11"/>
    <property type="match status" value="2"/>
</dbReference>
<dbReference type="AlphaFoldDB" id="A0A101IFE7"/>
<dbReference type="Proteomes" id="UP000053961">
    <property type="component" value="Unassembled WGS sequence"/>
</dbReference>
<comment type="caution">
    <text evidence="2">The sequence shown here is derived from an EMBL/GenBank/DDBJ whole genome shotgun (WGS) entry which is preliminary data.</text>
</comment>
<sequence length="256" mass="27712">MYAITVTNDGNAPLENVSIEDTFPKGTVYLSSSLRPERTAERAIWNVENLAAGGVLKIDLTLDVTEYGGSLVNVVKATAEAEDGSAVKATNFTVLEAQWLSCCPDEIFASKTGEFDPILENVILYRLTVQNLQHGPIVASIEDTLPAGLSLLGSSLMPSDHDESRGLITWVVSDLGPGELKTIEYLVEAKQSGRFLNVAEVDPYALDGRELRRVSVSAVVEVGAVEGAEALSVWVPPDWEFKYSPRSYEMTCDGVV</sequence>
<feature type="domain" description="DUF11" evidence="1">
    <location>
        <begin position="119"/>
        <end position="202"/>
    </location>
</feature>
<dbReference type="NCBIfam" id="TIGR01451">
    <property type="entry name" value="B_ant_repeat"/>
    <property type="match status" value="2"/>
</dbReference>